<comment type="caution">
    <text evidence="2">The sequence shown here is derived from an EMBL/GenBank/DDBJ whole genome shotgun (WGS) entry which is preliminary data.</text>
</comment>
<sequence>MTQDSSGESGIDSLPGVPQLPESDKTEYFHDPPYCELNEAEFANKPATVGAMDHRERPEPDDIVQLGQFSPAYLRQWAQLIDFAYGSYDINGQPSGSVSLELRKRDQTWILTAMPEHGDDDGIRPVVMNRHYTDGIVGERTALPKDGDSDE</sequence>
<reference evidence="2 3" key="1">
    <citation type="submission" date="2018-06" db="EMBL/GenBank/DDBJ databases">
        <title>Natronomonas sp. F16-60 a new haloarchaeon isolated from a solar saltern of Isla Cristina, Huelva, Spain.</title>
        <authorList>
            <person name="Duran-Viseras A."/>
            <person name="Sanchez-Porro C."/>
            <person name="Ventosa A."/>
        </authorList>
    </citation>
    <scope>NUCLEOTIDE SEQUENCE [LARGE SCALE GENOMIC DNA]</scope>
    <source>
        <strain evidence="2 3">F16-60</strain>
    </source>
</reference>
<dbReference type="Proteomes" id="UP000319894">
    <property type="component" value="Unassembled WGS sequence"/>
</dbReference>
<protein>
    <submittedName>
        <fullName evidence="2">Uncharacterized protein</fullName>
    </submittedName>
</protein>
<dbReference type="RefSeq" id="WP_144260934.1">
    <property type="nucleotide sequence ID" value="NZ_QMDX01000002.1"/>
</dbReference>
<evidence type="ECO:0000313" key="3">
    <source>
        <dbReference type="Proteomes" id="UP000319894"/>
    </source>
</evidence>
<dbReference type="EMBL" id="QMDX01000002">
    <property type="protein sequence ID" value="TSD15094.1"/>
    <property type="molecule type" value="Genomic_DNA"/>
</dbReference>
<evidence type="ECO:0000256" key="1">
    <source>
        <dbReference type="SAM" id="MobiDB-lite"/>
    </source>
</evidence>
<organism evidence="2 3">
    <name type="scientific">Haloglomus irregulare</name>
    <dbReference type="NCBI Taxonomy" id="2234134"/>
    <lineage>
        <taxon>Archaea</taxon>
        <taxon>Methanobacteriati</taxon>
        <taxon>Methanobacteriota</taxon>
        <taxon>Stenosarchaea group</taxon>
        <taxon>Halobacteria</taxon>
        <taxon>Halobacteriales</taxon>
        <taxon>Natronomonadaceae</taxon>
        <taxon>Haloglomus</taxon>
    </lineage>
</organism>
<feature type="region of interest" description="Disordered" evidence="1">
    <location>
        <begin position="1"/>
        <end position="32"/>
    </location>
</feature>
<keyword evidence="3" id="KW-1185">Reference proteome</keyword>
<proteinExistence type="predicted"/>
<dbReference type="AlphaFoldDB" id="A0A554NCJ8"/>
<dbReference type="InParanoid" id="A0A554NCJ8"/>
<evidence type="ECO:0000313" key="2">
    <source>
        <dbReference type="EMBL" id="TSD15094.1"/>
    </source>
</evidence>
<accession>A0A554NCJ8</accession>
<name>A0A554NCJ8_9EURY</name>
<gene>
    <name evidence="2" type="ORF">DP107_04365</name>
</gene>